<gene>
    <name evidence="2" type="ORF">M3I41_01885</name>
</gene>
<reference evidence="2" key="1">
    <citation type="submission" date="2022-05" db="EMBL/GenBank/DDBJ databases">
        <title>Using nanopore sequencing to obtain complete genomes from saliva samples.</title>
        <authorList>
            <person name="Baker J.L."/>
        </authorList>
    </citation>
    <scope>NUCLEOTIDE SEQUENCE</scope>
    <source>
        <strain evidence="2">JCVI-JB-Ag32</strain>
    </source>
</reference>
<dbReference type="AlphaFoldDB" id="A0A9E7AR85"/>
<protein>
    <submittedName>
        <fullName evidence="2">Toll/interleukin-1 receptor domain-containing protein</fullName>
    </submittedName>
</protein>
<dbReference type="EMBL" id="CP097095">
    <property type="protein sequence ID" value="UQF80052.1"/>
    <property type="molecule type" value="Genomic_DNA"/>
</dbReference>
<name>A0A9E7AR85_9ACTO</name>
<evidence type="ECO:0000256" key="1">
    <source>
        <dbReference type="SAM" id="MobiDB-lite"/>
    </source>
</evidence>
<organism evidence="2 3">
    <name type="scientific">Actinomyces graevenitzii</name>
    <dbReference type="NCBI Taxonomy" id="55565"/>
    <lineage>
        <taxon>Bacteria</taxon>
        <taxon>Bacillati</taxon>
        <taxon>Actinomycetota</taxon>
        <taxon>Actinomycetes</taxon>
        <taxon>Actinomycetales</taxon>
        <taxon>Actinomycetaceae</taxon>
        <taxon>Actinomyces</taxon>
    </lineage>
</organism>
<dbReference type="Proteomes" id="UP000830236">
    <property type="component" value="Chromosome"/>
</dbReference>
<evidence type="ECO:0000313" key="3">
    <source>
        <dbReference type="Proteomes" id="UP000830236"/>
    </source>
</evidence>
<evidence type="ECO:0000313" key="2">
    <source>
        <dbReference type="EMBL" id="UQF80052.1"/>
    </source>
</evidence>
<accession>A0A9E7AR85</accession>
<keyword evidence="2" id="KW-0675">Receptor</keyword>
<feature type="compositionally biased region" description="Polar residues" evidence="1">
    <location>
        <begin position="161"/>
        <end position="170"/>
    </location>
</feature>
<sequence>MTPIQLVTLKACEDHKDAQSFLALAETRLKTIKNRDFAWWDRTLILPGEDRELETAKHLSEAHYVILLLSPNLLAAMKDRNVPRIGEIEHKLLPVMLVDVPLDGSREFHQIDRRQIYRGPSSEGCSYNSLESDRQRNRFVDGFVSQMIRRIDKEHRALQDAASSNLSTPRGCSRPVPVMS</sequence>
<proteinExistence type="predicted"/>
<feature type="region of interest" description="Disordered" evidence="1">
    <location>
        <begin position="159"/>
        <end position="180"/>
    </location>
</feature>
<dbReference type="KEGG" id="agh:M3I41_01885"/>